<dbReference type="Proteomes" id="UP001457282">
    <property type="component" value="Unassembled WGS sequence"/>
</dbReference>
<evidence type="ECO:0000313" key="4">
    <source>
        <dbReference type="EMBL" id="KAK9922565.1"/>
    </source>
</evidence>
<keyword evidence="5" id="KW-1185">Reference proteome</keyword>
<evidence type="ECO:0008006" key="6">
    <source>
        <dbReference type="Google" id="ProtNLM"/>
    </source>
</evidence>
<evidence type="ECO:0000256" key="1">
    <source>
        <dbReference type="SAM" id="MobiDB-lite"/>
    </source>
</evidence>
<reference evidence="4 5" key="1">
    <citation type="journal article" date="2023" name="G3 (Bethesda)">
        <title>A chromosome-length genome assembly and annotation of blackberry (Rubus argutus, cv. 'Hillquist').</title>
        <authorList>
            <person name="Bruna T."/>
            <person name="Aryal R."/>
            <person name="Dudchenko O."/>
            <person name="Sargent D.J."/>
            <person name="Mead D."/>
            <person name="Buti M."/>
            <person name="Cavallini A."/>
            <person name="Hytonen T."/>
            <person name="Andres J."/>
            <person name="Pham M."/>
            <person name="Weisz D."/>
            <person name="Mascagni F."/>
            <person name="Usai G."/>
            <person name="Natali L."/>
            <person name="Bassil N."/>
            <person name="Fernandez G.E."/>
            <person name="Lomsadze A."/>
            <person name="Armour M."/>
            <person name="Olukolu B."/>
            <person name="Poorten T."/>
            <person name="Britton C."/>
            <person name="Davik J."/>
            <person name="Ashrafi H."/>
            <person name="Aiden E.L."/>
            <person name="Borodovsky M."/>
            <person name="Worthington M."/>
        </authorList>
    </citation>
    <scope>NUCLEOTIDE SEQUENCE [LARGE SCALE GENOMIC DNA]</scope>
    <source>
        <strain evidence="4">PI 553951</strain>
    </source>
</reference>
<accession>A0AAW1WCD6</accession>
<feature type="chain" id="PRO_5044718045" description="Secreted protein" evidence="2">
    <location>
        <begin position="30"/>
        <end position="105"/>
    </location>
</feature>
<feature type="region of interest" description="Disordered" evidence="1">
    <location>
        <begin position="86"/>
        <end position="105"/>
    </location>
</feature>
<organism evidence="4 5">
    <name type="scientific">Rubus argutus</name>
    <name type="common">Southern blackberry</name>
    <dbReference type="NCBI Taxonomy" id="59490"/>
    <lineage>
        <taxon>Eukaryota</taxon>
        <taxon>Viridiplantae</taxon>
        <taxon>Streptophyta</taxon>
        <taxon>Embryophyta</taxon>
        <taxon>Tracheophyta</taxon>
        <taxon>Spermatophyta</taxon>
        <taxon>Magnoliopsida</taxon>
        <taxon>eudicotyledons</taxon>
        <taxon>Gunneridae</taxon>
        <taxon>Pentapetalae</taxon>
        <taxon>rosids</taxon>
        <taxon>fabids</taxon>
        <taxon>Rosales</taxon>
        <taxon>Rosaceae</taxon>
        <taxon>Rosoideae</taxon>
        <taxon>Rosoideae incertae sedis</taxon>
        <taxon>Rubus</taxon>
    </lineage>
</organism>
<dbReference type="AlphaFoldDB" id="A0AAW1WCD6"/>
<evidence type="ECO:0000313" key="3">
    <source>
        <dbReference type="EMBL" id="KAK9905420.1"/>
    </source>
</evidence>
<evidence type="ECO:0000313" key="5">
    <source>
        <dbReference type="Proteomes" id="UP001457282"/>
    </source>
</evidence>
<feature type="signal peptide" evidence="2">
    <location>
        <begin position="1"/>
        <end position="29"/>
    </location>
</feature>
<evidence type="ECO:0000256" key="2">
    <source>
        <dbReference type="SAM" id="SignalP"/>
    </source>
</evidence>
<comment type="caution">
    <text evidence="4">The sequence shown here is derived from an EMBL/GenBank/DDBJ whole genome shotgun (WGS) entry which is preliminary data.</text>
</comment>
<name>A0AAW1WCD6_RUBAR</name>
<dbReference type="EMBL" id="JBEDUW010000006">
    <property type="protein sequence ID" value="KAK9922565.1"/>
    <property type="molecule type" value="Genomic_DNA"/>
</dbReference>
<sequence length="105" mass="11377">MLRTHSLPRRRSAIIVLPSLCPAVSAVAAQPVMLASFSARARFSTSIMPPIPASQLSDYHDLQLTEKPPSTPLSLPAAANRRFQPVKSSSRHLHVDATICKPSSH</sequence>
<proteinExistence type="predicted"/>
<dbReference type="EMBL" id="JBEDUW010000123">
    <property type="protein sequence ID" value="KAK9905420.1"/>
    <property type="molecule type" value="Genomic_DNA"/>
</dbReference>
<keyword evidence="2" id="KW-0732">Signal</keyword>
<protein>
    <recommendedName>
        <fullName evidence="6">Secreted protein</fullName>
    </recommendedName>
</protein>
<gene>
    <name evidence="3" type="ORF">M0R45_000173</name>
    <name evidence="4" type="ORF">M0R45_031026</name>
</gene>